<reference evidence="1 2" key="1">
    <citation type="submission" date="2020-01" db="EMBL/GenBank/DDBJ databases">
        <title>Polyphasic characterisation and genomic insights into a novel alkali tolerant bacterium VR-M41.</title>
        <authorList>
            <person name="Vemuluri V.R."/>
        </authorList>
    </citation>
    <scope>NUCLEOTIDE SEQUENCE [LARGE SCALE GENOMIC DNA]</scope>
    <source>
        <strain evidence="1 2">VR-M41</strain>
    </source>
</reference>
<gene>
    <name evidence="1" type="ORF">GYN08_20575</name>
</gene>
<name>A0ABX0F9S6_9BACL</name>
<comment type="caution">
    <text evidence="1">The sequence shown here is derived from an EMBL/GenBank/DDBJ whole genome shotgun (WGS) entry which is preliminary data.</text>
</comment>
<protein>
    <submittedName>
        <fullName evidence="1">Uncharacterized protein</fullName>
    </submittedName>
</protein>
<sequence length="171" mass="19480">MKRKAVTSILIAIFALAGLYLYADRSVIALKTGMTLPLQWDNPYRKEEAIRLTQHNQGFSAPTVKITPLYYLPESKKLQFGLWYSKRKYHPALSPKIPDRIFQVSVRGKNGRIFDNDNVIETSGVFDEFQRRSIAIDLSDQDSIEITISLIEQDGTLITPIKSSSFNVQLK</sequence>
<dbReference type="EMBL" id="JAAFGS010000010">
    <property type="protein sequence ID" value="NGZ77692.1"/>
    <property type="molecule type" value="Genomic_DNA"/>
</dbReference>
<evidence type="ECO:0000313" key="1">
    <source>
        <dbReference type="EMBL" id="NGZ77692.1"/>
    </source>
</evidence>
<organism evidence="1 2">
    <name type="scientific">Saccharibacillus alkalitolerans</name>
    <dbReference type="NCBI Taxonomy" id="2705290"/>
    <lineage>
        <taxon>Bacteria</taxon>
        <taxon>Bacillati</taxon>
        <taxon>Bacillota</taxon>
        <taxon>Bacilli</taxon>
        <taxon>Bacillales</taxon>
        <taxon>Paenibacillaceae</taxon>
        <taxon>Saccharibacillus</taxon>
    </lineage>
</organism>
<dbReference type="Proteomes" id="UP000800303">
    <property type="component" value="Unassembled WGS sequence"/>
</dbReference>
<keyword evidence="2" id="KW-1185">Reference proteome</keyword>
<dbReference type="RefSeq" id="WP_166278574.1">
    <property type="nucleotide sequence ID" value="NZ_JAAFGS010000010.1"/>
</dbReference>
<proteinExistence type="predicted"/>
<evidence type="ECO:0000313" key="2">
    <source>
        <dbReference type="Proteomes" id="UP000800303"/>
    </source>
</evidence>
<accession>A0ABX0F9S6</accession>